<evidence type="ECO:0000256" key="1">
    <source>
        <dbReference type="ARBA" id="ARBA00011073"/>
    </source>
</evidence>
<evidence type="ECO:0000313" key="10">
    <source>
        <dbReference type="Proteomes" id="UP000215459"/>
    </source>
</evidence>
<proteinExistence type="inferred from homology"/>
<dbReference type="PROSITE" id="PS00138">
    <property type="entry name" value="SUBTILASE_SER"/>
    <property type="match status" value="1"/>
</dbReference>
<evidence type="ECO:0000256" key="3">
    <source>
        <dbReference type="ARBA" id="ARBA00022801"/>
    </source>
</evidence>
<protein>
    <submittedName>
        <fullName evidence="9">Serine protease</fullName>
    </submittedName>
</protein>
<dbReference type="PROSITE" id="PS51892">
    <property type="entry name" value="SUBTILASE"/>
    <property type="match status" value="1"/>
</dbReference>
<evidence type="ECO:0000259" key="8">
    <source>
        <dbReference type="Pfam" id="PF00082"/>
    </source>
</evidence>
<organism evidence="9 10">
    <name type="scientific">Paludifilum halophilum</name>
    <dbReference type="NCBI Taxonomy" id="1642702"/>
    <lineage>
        <taxon>Bacteria</taxon>
        <taxon>Bacillati</taxon>
        <taxon>Bacillota</taxon>
        <taxon>Bacilli</taxon>
        <taxon>Bacillales</taxon>
        <taxon>Thermoactinomycetaceae</taxon>
        <taxon>Paludifilum</taxon>
    </lineage>
</organism>
<reference evidence="9 10" key="1">
    <citation type="submission" date="2017-07" db="EMBL/GenBank/DDBJ databases">
        <title>The genome sequence of Paludifilum halophilum highlights mechanisms for microbial adaptation to high salt environemnts.</title>
        <authorList>
            <person name="Belbahri L."/>
        </authorList>
    </citation>
    <scope>NUCLEOTIDE SEQUENCE [LARGE SCALE GENOMIC DNA]</scope>
    <source>
        <strain evidence="9 10">DSM 102817</strain>
    </source>
</reference>
<evidence type="ECO:0000313" key="9">
    <source>
        <dbReference type="EMBL" id="OYD07003.1"/>
    </source>
</evidence>
<dbReference type="PANTHER" id="PTHR43806">
    <property type="entry name" value="PEPTIDASE S8"/>
    <property type="match status" value="1"/>
</dbReference>
<dbReference type="GO" id="GO:0004252">
    <property type="term" value="F:serine-type endopeptidase activity"/>
    <property type="evidence" value="ECO:0007669"/>
    <property type="project" value="UniProtKB-UniRule"/>
</dbReference>
<dbReference type="PRINTS" id="PR00723">
    <property type="entry name" value="SUBTILISIN"/>
</dbReference>
<sequence length="434" mass="46532">MGKSRRVWFEEAGGMLDPGLISQLRQLRKEGADEQKTGLPVIVRWKDRTDRKEREEALRICEGGSCDSVFGELSMSASFYGQLSPGTIDSLKDHKAVSKIYFDREVQALLDVASKSVGAVDVREHEGLSGKGVTIAVLDTGIHPHDDLTKPEERISGFADLVGEKQDPYDDQGHGTHCAGDAAGNGHLSEGLYTGPASEANVVGVKVLDKEGGGRLSTVIRGVEWCIQHREELDIRVISLSLGAPAFESYRDDPLAQACEAAWHSGIVVCAAAGNQGPYPGTISTPGIDPVIITVGSADDQDTIERGDDEKAPYSSRGPTLDLLVKPDIYAPGTNIISLSVPDSPLEEELPENRVGDYYISLSGTSMATPVCAGVVALMLEANPRLSPNDVKSILKSTAAEMEGDQAGYIDSRRAVDLAKKYLQFQQPFAPVKG</sequence>
<dbReference type="InterPro" id="IPR015500">
    <property type="entry name" value="Peptidase_S8_subtilisin-rel"/>
</dbReference>
<dbReference type="InterPro" id="IPR023827">
    <property type="entry name" value="Peptidase_S8_Asp-AS"/>
</dbReference>
<dbReference type="CDD" id="cd07487">
    <property type="entry name" value="Peptidases_S8_1"/>
    <property type="match status" value="1"/>
</dbReference>
<dbReference type="Proteomes" id="UP000215459">
    <property type="component" value="Unassembled WGS sequence"/>
</dbReference>
<dbReference type="AlphaFoldDB" id="A0A235B404"/>
<evidence type="ECO:0000256" key="5">
    <source>
        <dbReference type="PIRSR" id="PIRSR615500-1"/>
    </source>
</evidence>
<feature type="active site" description="Charge relay system" evidence="5 6">
    <location>
        <position position="174"/>
    </location>
</feature>
<feature type="active site" description="Charge relay system" evidence="5 6">
    <location>
        <position position="139"/>
    </location>
</feature>
<evidence type="ECO:0000256" key="2">
    <source>
        <dbReference type="ARBA" id="ARBA00022670"/>
    </source>
</evidence>
<feature type="domain" description="Peptidase S8/S53" evidence="8">
    <location>
        <begin position="130"/>
        <end position="401"/>
    </location>
</feature>
<dbReference type="InterPro" id="IPR050131">
    <property type="entry name" value="Peptidase_S8_subtilisin-like"/>
</dbReference>
<accession>A0A235B404</accession>
<evidence type="ECO:0000256" key="4">
    <source>
        <dbReference type="ARBA" id="ARBA00022825"/>
    </source>
</evidence>
<dbReference type="PROSITE" id="PS00136">
    <property type="entry name" value="SUBTILASE_ASP"/>
    <property type="match status" value="1"/>
</dbReference>
<dbReference type="PANTHER" id="PTHR43806:SF65">
    <property type="entry name" value="SERINE PROTEASE APRX"/>
    <property type="match status" value="1"/>
</dbReference>
<comment type="similarity">
    <text evidence="1 6 7">Belongs to the peptidase S8 family.</text>
</comment>
<keyword evidence="10" id="KW-1185">Reference proteome</keyword>
<dbReference type="SUPFAM" id="SSF52743">
    <property type="entry name" value="Subtilisin-like"/>
    <property type="match status" value="1"/>
</dbReference>
<dbReference type="OrthoDB" id="9798386at2"/>
<dbReference type="InterPro" id="IPR023828">
    <property type="entry name" value="Peptidase_S8_Ser-AS"/>
</dbReference>
<dbReference type="RefSeq" id="WP_094265200.1">
    <property type="nucleotide sequence ID" value="NZ_NOWF01000008.1"/>
</dbReference>
<keyword evidence="2 6" id="KW-0645">Protease</keyword>
<comment type="caution">
    <text evidence="9">The sequence shown here is derived from an EMBL/GenBank/DDBJ whole genome shotgun (WGS) entry which is preliminary data.</text>
</comment>
<dbReference type="Pfam" id="PF00082">
    <property type="entry name" value="Peptidase_S8"/>
    <property type="match status" value="1"/>
</dbReference>
<evidence type="ECO:0000256" key="6">
    <source>
        <dbReference type="PROSITE-ProRule" id="PRU01240"/>
    </source>
</evidence>
<dbReference type="GO" id="GO:0006508">
    <property type="term" value="P:proteolysis"/>
    <property type="evidence" value="ECO:0007669"/>
    <property type="project" value="UniProtKB-KW"/>
</dbReference>
<gene>
    <name evidence="9" type="ORF">CHM34_13805</name>
</gene>
<dbReference type="InterPro" id="IPR036852">
    <property type="entry name" value="Peptidase_S8/S53_dom_sf"/>
</dbReference>
<dbReference type="InterPro" id="IPR022398">
    <property type="entry name" value="Peptidase_S8_His-AS"/>
</dbReference>
<dbReference type="EMBL" id="NOWF01000008">
    <property type="protein sequence ID" value="OYD07003.1"/>
    <property type="molecule type" value="Genomic_DNA"/>
</dbReference>
<evidence type="ECO:0000256" key="7">
    <source>
        <dbReference type="RuleBase" id="RU003355"/>
    </source>
</evidence>
<dbReference type="Gene3D" id="3.40.50.200">
    <property type="entry name" value="Peptidase S8/S53 domain"/>
    <property type="match status" value="1"/>
</dbReference>
<name>A0A235B404_9BACL</name>
<dbReference type="PROSITE" id="PS00137">
    <property type="entry name" value="SUBTILASE_HIS"/>
    <property type="match status" value="1"/>
</dbReference>
<feature type="active site" description="Charge relay system" evidence="5 6">
    <location>
        <position position="366"/>
    </location>
</feature>
<keyword evidence="4 6" id="KW-0720">Serine protease</keyword>
<keyword evidence="3 6" id="KW-0378">Hydrolase</keyword>
<dbReference type="InterPro" id="IPR000209">
    <property type="entry name" value="Peptidase_S8/S53_dom"/>
</dbReference>